<feature type="transmembrane region" description="Helical" evidence="8">
    <location>
        <begin position="153"/>
        <end position="175"/>
    </location>
</feature>
<evidence type="ECO:0000256" key="2">
    <source>
        <dbReference type="ARBA" id="ARBA00006679"/>
    </source>
</evidence>
<dbReference type="RefSeq" id="WP_061922105.1">
    <property type="nucleotide sequence ID" value="NZ_LTEB01000025.1"/>
</dbReference>
<feature type="compositionally biased region" description="Basic and acidic residues" evidence="7">
    <location>
        <begin position="71"/>
        <end position="92"/>
    </location>
</feature>
<dbReference type="PANTHER" id="PTHR33452">
    <property type="entry name" value="OXIDOREDUCTASE CATD-RELATED"/>
    <property type="match status" value="1"/>
</dbReference>
<keyword evidence="5 8" id="KW-1133">Transmembrane helix</keyword>
<organism evidence="9 10">
    <name type="scientific">Corynebacterium simulans</name>
    <dbReference type="NCBI Taxonomy" id="146827"/>
    <lineage>
        <taxon>Bacteria</taxon>
        <taxon>Bacillati</taxon>
        <taxon>Actinomycetota</taxon>
        <taxon>Actinomycetes</taxon>
        <taxon>Mycobacteriales</taxon>
        <taxon>Corynebacteriaceae</taxon>
        <taxon>Corynebacterium</taxon>
    </lineage>
</organism>
<dbReference type="EMBL" id="LTEB01000025">
    <property type="protein sequence ID" value="KXU18313.1"/>
    <property type="molecule type" value="Genomic_DNA"/>
</dbReference>
<evidence type="ECO:0000256" key="5">
    <source>
        <dbReference type="ARBA" id="ARBA00022989"/>
    </source>
</evidence>
<feature type="transmembrane region" description="Helical" evidence="8">
    <location>
        <begin position="195"/>
        <end position="219"/>
    </location>
</feature>
<keyword evidence="3" id="KW-1003">Cell membrane</keyword>
<dbReference type="InterPro" id="IPR032808">
    <property type="entry name" value="DoxX"/>
</dbReference>
<evidence type="ECO:0000256" key="6">
    <source>
        <dbReference type="ARBA" id="ARBA00023136"/>
    </source>
</evidence>
<feature type="transmembrane region" description="Helical" evidence="8">
    <location>
        <begin position="290"/>
        <end position="309"/>
    </location>
</feature>
<sequence>MSDKNVPDKATSFDDDLDIPTYNADAKAEEKPTRSRLFKRAGRAEPQEIKPNAQTVPETALGEEEAEEEATETRQFETLRAEDPKTEKVEKVEEVPEPVYGDEDFATTAMPASAADLDEDEESVDETAVETNEDEQVRRDGYREYGRRGTIDFGLLFVRIALSAYLLIAGATTFFKLGGGEGLSGLETDFADYAFASPLAIAVPTMQLIAGAFLLLGLVTPFAAMIGLVVTGFMALHELAASGAGLDIFNWPDSVWLSLVLFVIAVALQFTGPGFISFDAKRSWARRPLATSWIFVVIGIAVLVALWWFGAAVNPLA</sequence>
<dbReference type="Proteomes" id="UP000070339">
    <property type="component" value="Unassembled WGS sequence"/>
</dbReference>
<comment type="similarity">
    <text evidence="2">Belongs to the DoxX family.</text>
</comment>
<evidence type="ECO:0000256" key="3">
    <source>
        <dbReference type="ARBA" id="ARBA00022475"/>
    </source>
</evidence>
<evidence type="ECO:0000256" key="1">
    <source>
        <dbReference type="ARBA" id="ARBA00004651"/>
    </source>
</evidence>
<protein>
    <submittedName>
        <fullName evidence="9">DoxX family protein</fullName>
    </submittedName>
</protein>
<evidence type="ECO:0000313" key="10">
    <source>
        <dbReference type="Proteomes" id="UP000070339"/>
    </source>
</evidence>
<feature type="transmembrane region" description="Helical" evidence="8">
    <location>
        <begin position="255"/>
        <end position="278"/>
    </location>
</feature>
<dbReference type="PANTHER" id="PTHR33452:SF1">
    <property type="entry name" value="INNER MEMBRANE PROTEIN YPHA-RELATED"/>
    <property type="match status" value="1"/>
</dbReference>
<dbReference type="Pfam" id="PF07681">
    <property type="entry name" value="DoxX"/>
    <property type="match status" value="1"/>
</dbReference>
<keyword evidence="6 8" id="KW-0472">Membrane</keyword>
<feature type="compositionally biased region" description="Acidic residues" evidence="7">
    <location>
        <begin position="116"/>
        <end position="134"/>
    </location>
</feature>
<feature type="region of interest" description="Disordered" evidence="7">
    <location>
        <begin position="116"/>
        <end position="136"/>
    </location>
</feature>
<feature type="region of interest" description="Disordered" evidence="7">
    <location>
        <begin position="1"/>
        <end position="92"/>
    </location>
</feature>
<evidence type="ECO:0000313" key="9">
    <source>
        <dbReference type="EMBL" id="KXU18313.1"/>
    </source>
</evidence>
<feature type="compositionally biased region" description="Acidic residues" evidence="7">
    <location>
        <begin position="61"/>
        <end position="70"/>
    </location>
</feature>
<reference evidence="9 10" key="1">
    <citation type="journal article" date="2016" name="Int. J. Syst. Evol. Microbiol.">
        <title>Resolving the Complexity of Human Skin Metagenomes Using Single-Molecule Sequencing.</title>
        <authorList>
            <consortium name="NISC Comparative Sequencing Program"/>
            <person name="Tsai Y.C."/>
            <person name="Conlan S."/>
            <person name="Deming C."/>
            <person name="Segre J.A."/>
            <person name="Kong H.H."/>
            <person name="Korlach J."/>
            <person name="Oh J."/>
        </authorList>
    </citation>
    <scope>NUCLEOTIDE SEQUENCE [LARGE SCALE GENOMIC DNA]</scope>
    <source>
        <strain evidence="9 10">1B08</strain>
    </source>
</reference>
<feature type="transmembrane region" description="Helical" evidence="8">
    <location>
        <begin position="226"/>
        <end position="249"/>
    </location>
</feature>
<proteinExistence type="inferred from homology"/>
<dbReference type="InterPro" id="IPR051907">
    <property type="entry name" value="DoxX-like_oxidoreductase"/>
</dbReference>
<keyword evidence="10" id="KW-1185">Reference proteome</keyword>
<accession>A0ABR5V9L4</accession>
<comment type="caution">
    <text evidence="9">The sequence shown here is derived from an EMBL/GenBank/DDBJ whole genome shotgun (WGS) entry which is preliminary data.</text>
</comment>
<evidence type="ECO:0000256" key="4">
    <source>
        <dbReference type="ARBA" id="ARBA00022692"/>
    </source>
</evidence>
<gene>
    <name evidence="9" type="ORF">WM41_1084</name>
</gene>
<evidence type="ECO:0000256" key="8">
    <source>
        <dbReference type="SAM" id="Phobius"/>
    </source>
</evidence>
<keyword evidence="4 8" id="KW-0812">Transmembrane</keyword>
<evidence type="ECO:0000256" key="7">
    <source>
        <dbReference type="SAM" id="MobiDB-lite"/>
    </source>
</evidence>
<comment type="subcellular location">
    <subcellularLocation>
        <location evidence="1">Cell membrane</location>
        <topology evidence="1">Multi-pass membrane protein</topology>
    </subcellularLocation>
</comment>
<name>A0ABR5V9L4_9CORY</name>